<dbReference type="SUPFAM" id="SSF56112">
    <property type="entry name" value="Protein kinase-like (PK-like)"/>
    <property type="match status" value="1"/>
</dbReference>
<dbReference type="EMBL" id="MKQP01000035">
    <property type="protein sequence ID" value="OMD27703.1"/>
    <property type="molecule type" value="Genomic_DNA"/>
</dbReference>
<accession>A0A1R0X3A5</accession>
<comment type="caution">
    <text evidence="1">The sequence shown here is derived from an EMBL/GenBank/DDBJ whole genome shotgun (WGS) entry which is preliminary data.</text>
</comment>
<dbReference type="AlphaFoldDB" id="A0A1R0X3A5"/>
<sequence length="326" mass="38119">MLLNDDQLLELLRGQGVPEILEIKRTKQEIRNRAALNKIEVYTKDNKVLSLLEKITKSDHIPYENMIYNHYYTKDVSIPRVFFNKYDTVGQEGILLMEDLTPTHTNLADWEVPIDSDKLANIIDVIVQFHSASWGTSELAHPEHLKSIEHYLKHISYLERDYLAFRKQQTYNLGEEQFSIYEKSLLSLRENAQKHISRISRYQNTTCIHGDLNVGNLLYPKFSSSRPCIIDLEAVKVGLCTEDLVMLFIHDLFHGSAETTRIFDLYFHSINNKIRNAYTYTQFVEDVRLSIMEGIFFPIKLFVHEGIKDEELIWKSINAYKNLVEI</sequence>
<evidence type="ECO:0000313" key="2">
    <source>
        <dbReference type="Proteomes" id="UP000187465"/>
    </source>
</evidence>
<dbReference type="Proteomes" id="UP000187465">
    <property type="component" value="Unassembled WGS sequence"/>
</dbReference>
<protein>
    <recommendedName>
        <fullName evidence="3">Aminoglycoside phosphotransferase domain-containing protein</fullName>
    </recommendedName>
</protein>
<dbReference type="Pfam" id="PF02958">
    <property type="entry name" value="EcKL"/>
    <property type="match status" value="1"/>
</dbReference>
<proteinExistence type="predicted"/>
<evidence type="ECO:0008006" key="3">
    <source>
        <dbReference type="Google" id="ProtNLM"/>
    </source>
</evidence>
<dbReference type="InterPro" id="IPR004119">
    <property type="entry name" value="EcKL"/>
</dbReference>
<dbReference type="RefSeq" id="WP_036681357.1">
    <property type="nucleotide sequence ID" value="NZ_MKQK01000067.1"/>
</dbReference>
<gene>
    <name evidence="1" type="ORF">BJP51_24620</name>
</gene>
<name>A0A1R0X3A5_9BACL</name>
<dbReference type="Gene3D" id="3.90.1200.10">
    <property type="match status" value="1"/>
</dbReference>
<organism evidence="1 2">
    <name type="scientific">Paenibacillus odorifer</name>
    <dbReference type="NCBI Taxonomy" id="189426"/>
    <lineage>
        <taxon>Bacteria</taxon>
        <taxon>Bacillati</taxon>
        <taxon>Bacillota</taxon>
        <taxon>Bacilli</taxon>
        <taxon>Bacillales</taxon>
        <taxon>Paenibacillaceae</taxon>
        <taxon>Paenibacillus</taxon>
    </lineage>
</organism>
<evidence type="ECO:0000313" key="1">
    <source>
        <dbReference type="EMBL" id="OMD27703.1"/>
    </source>
</evidence>
<dbReference type="InterPro" id="IPR011009">
    <property type="entry name" value="Kinase-like_dom_sf"/>
</dbReference>
<reference evidence="1 2" key="1">
    <citation type="submission" date="2016-10" db="EMBL/GenBank/DDBJ databases">
        <title>Paenibacillus species isolates.</title>
        <authorList>
            <person name="Beno S.M."/>
        </authorList>
    </citation>
    <scope>NUCLEOTIDE SEQUENCE [LARGE SCALE GENOMIC DNA]</scope>
    <source>
        <strain evidence="1 2">FSL H7-0604</strain>
    </source>
</reference>